<evidence type="ECO:0000313" key="1">
    <source>
        <dbReference type="EMBL" id="MCS7478899.1"/>
    </source>
</evidence>
<keyword evidence="2" id="KW-1185">Reference proteome</keyword>
<dbReference type="RefSeq" id="WP_259624401.1">
    <property type="nucleotide sequence ID" value="NZ_JANYMP010000008.1"/>
</dbReference>
<name>A0A9X2VMK8_9PSEU</name>
<dbReference type="AlphaFoldDB" id="A0A9X2VMK8"/>
<proteinExistence type="predicted"/>
<evidence type="ECO:0000313" key="2">
    <source>
        <dbReference type="Proteomes" id="UP001141259"/>
    </source>
</evidence>
<dbReference type="EMBL" id="JANYMP010000008">
    <property type="protein sequence ID" value="MCS7478899.1"/>
    <property type="molecule type" value="Genomic_DNA"/>
</dbReference>
<comment type="caution">
    <text evidence="1">The sequence shown here is derived from an EMBL/GenBank/DDBJ whole genome shotgun (WGS) entry which is preliminary data.</text>
</comment>
<reference evidence="1" key="1">
    <citation type="submission" date="2022-08" db="EMBL/GenBank/DDBJ databases">
        <authorList>
            <person name="Tistechok S."/>
            <person name="Samborskyy M."/>
            <person name="Roman I."/>
        </authorList>
    </citation>
    <scope>NUCLEOTIDE SEQUENCE</scope>
    <source>
        <strain evidence="1">DSM 103496</strain>
    </source>
</reference>
<sequence length="158" mass="15839">MRSIMRKIVTGLGVALLVLLGAYALGVFDTEEPPVAVGQCASVTRAVDAPRFTALDCGSDQANVKVAKVVAQKGEGCPAGGSAYSTFTSSVTLCLIPNLVEGSCYGQDQAAGLLKVPCGTAQSVKVAKVLGGGAACGDQRSVAFPEPAVTFCLAEGGA</sequence>
<organism evidence="1 2">
    <name type="scientific">Umezawaea endophytica</name>
    <dbReference type="NCBI Taxonomy" id="1654476"/>
    <lineage>
        <taxon>Bacteria</taxon>
        <taxon>Bacillati</taxon>
        <taxon>Actinomycetota</taxon>
        <taxon>Actinomycetes</taxon>
        <taxon>Pseudonocardiales</taxon>
        <taxon>Pseudonocardiaceae</taxon>
        <taxon>Umezawaea</taxon>
    </lineage>
</organism>
<accession>A0A9X2VMK8</accession>
<protein>
    <submittedName>
        <fullName evidence="1">Uncharacterized protein</fullName>
    </submittedName>
</protein>
<dbReference type="Proteomes" id="UP001141259">
    <property type="component" value="Unassembled WGS sequence"/>
</dbReference>
<gene>
    <name evidence="1" type="ORF">NZH93_18725</name>
</gene>